<sequence>MAEAKSTKKIDWNDPSVIRYHTQKMKPKTVAQARKNMIKYLKNQGNYKISDFKGMSYNEIRPIFEKVWDFNQNIEPMDVEHGSEKKKSPEKSPEKMKSAERMEEEDVATQKEMKEVSKETIAKRKKSIPRKSTRKRQKMEEDAEKEELKGFLDIIPREEVPIEVESLFTKFPVVDWKTCVLTENFMYYQVFRGDGSSKNYKILSEMLEDFDRQDVEELYRLVKEKYSASRLEGFDLMLWGDLYTLFESDEEDEIWKNQHEYNLISWRLCDFCGIHILLMENGLAIHMLTEKKYPLSQELLSKMLSKKLEVDHESSQAFELLRFIRSQVQK</sequence>
<evidence type="ECO:0000256" key="1">
    <source>
        <dbReference type="SAM" id="MobiDB-lite"/>
    </source>
</evidence>
<feature type="compositionally biased region" description="Basic and acidic residues" evidence="1">
    <location>
        <begin position="108"/>
        <end position="122"/>
    </location>
</feature>
<reference evidence="2" key="1">
    <citation type="journal article" date="2022" name="Int. J. Mol. Sci.">
        <title>Draft Genome of Tanacetum Coccineum: Genomic Comparison of Closely Related Tanacetum-Family Plants.</title>
        <authorList>
            <person name="Yamashiro T."/>
            <person name="Shiraishi A."/>
            <person name="Nakayama K."/>
            <person name="Satake H."/>
        </authorList>
    </citation>
    <scope>NUCLEOTIDE SEQUENCE</scope>
</reference>
<protein>
    <submittedName>
        <fullName evidence="2">Uncharacterized protein</fullName>
    </submittedName>
</protein>
<feature type="region of interest" description="Disordered" evidence="1">
    <location>
        <begin position="75"/>
        <end position="142"/>
    </location>
</feature>
<evidence type="ECO:0000313" key="2">
    <source>
        <dbReference type="EMBL" id="GJT94289.1"/>
    </source>
</evidence>
<organism evidence="2 3">
    <name type="scientific">Tanacetum coccineum</name>
    <dbReference type="NCBI Taxonomy" id="301880"/>
    <lineage>
        <taxon>Eukaryota</taxon>
        <taxon>Viridiplantae</taxon>
        <taxon>Streptophyta</taxon>
        <taxon>Embryophyta</taxon>
        <taxon>Tracheophyta</taxon>
        <taxon>Spermatophyta</taxon>
        <taxon>Magnoliopsida</taxon>
        <taxon>eudicotyledons</taxon>
        <taxon>Gunneridae</taxon>
        <taxon>Pentapetalae</taxon>
        <taxon>asterids</taxon>
        <taxon>campanulids</taxon>
        <taxon>Asterales</taxon>
        <taxon>Asteraceae</taxon>
        <taxon>Asteroideae</taxon>
        <taxon>Anthemideae</taxon>
        <taxon>Anthemidinae</taxon>
        <taxon>Tanacetum</taxon>
    </lineage>
</organism>
<reference evidence="2" key="2">
    <citation type="submission" date="2022-01" db="EMBL/GenBank/DDBJ databases">
        <authorList>
            <person name="Yamashiro T."/>
            <person name="Shiraishi A."/>
            <person name="Satake H."/>
            <person name="Nakayama K."/>
        </authorList>
    </citation>
    <scope>NUCLEOTIDE SEQUENCE</scope>
</reference>
<name>A0ABQ5I3N0_9ASTR</name>
<keyword evidence="3" id="KW-1185">Reference proteome</keyword>
<dbReference type="EMBL" id="BQNB010020281">
    <property type="protein sequence ID" value="GJT94289.1"/>
    <property type="molecule type" value="Genomic_DNA"/>
</dbReference>
<feature type="compositionally biased region" description="Basic and acidic residues" evidence="1">
    <location>
        <begin position="78"/>
        <end position="101"/>
    </location>
</feature>
<comment type="caution">
    <text evidence="2">The sequence shown here is derived from an EMBL/GenBank/DDBJ whole genome shotgun (WGS) entry which is preliminary data.</text>
</comment>
<feature type="compositionally biased region" description="Basic residues" evidence="1">
    <location>
        <begin position="123"/>
        <end position="137"/>
    </location>
</feature>
<evidence type="ECO:0000313" key="3">
    <source>
        <dbReference type="Proteomes" id="UP001151760"/>
    </source>
</evidence>
<gene>
    <name evidence="2" type="ORF">Tco_1083134</name>
</gene>
<proteinExistence type="predicted"/>
<dbReference type="Proteomes" id="UP001151760">
    <property type="component" value="Unassembled WGS sequence"/>
</dbReference>
<accession>A0ABQ5I3N0</accession>